<evidence type="ECO:0000313" key="2">
    <source>
        <dbReference type="Proteomes" id="UP000308600"/>
    </source>
</evidence>
<sequence length="338" mass="37921">IPLPGCPPIVIALLPTNGKESGKDIHIQHLELQKMAANAKLPIIALAADGASTEVLAQHLMDSEQSEEPPLQYLYPLYGIKLEAPVFRVTGPLISVTDPPHARKTARNQPQYGTHTASLGIGYLVNRSLIDLQHLGTSGLMVRDVENVDKQDDGAARRVFHSLALQAMMIPSEGTSPARIRSGFEGITVYFFVLGTLFEAWMSPSMELNERVLAALRARFWLHHWRRHITILSQRFPDLYSLARSFISAASFQIFNRLCDTLVLLALAYTEAYPSTPFCIWLIGIDFVEHFFGIARQFLPNFSYSEFIKMAQHIMVRQRILESGILKSKRERTSASGY</sequence>
<accession>A0ACD3ACU8</accession>
<feature type="non-terminal residue" evidence="1">
    <location>
        <position position="1"/>
    </location>
</feature>
<gene>
    <name evidence="1" type="ORF">BDN72DRAFT_731604</name>
</gene>
<feature type="non-terminal residue" evidence="1">
    <location>
        <position position="338"/>
    </location>
</feature>
<protein>
    <submittedName>
        <fullName evidence="1">Uncharacterized protein</fullName>
    </submittedName>
</protein>
<name>A0ACD3ACU8_9AGAR</name>
<keyword evidence="2" id="KW-1185">Reference proteome</keyword>
<reference evidence="1 2" key="1">
    <citation type="journal article" date="2019" name="Nat. Ecol. Evol.">
        <title>Megaphylogeny resolves global patterns of mushroom evolution.</title>
        <authorList>
            <person name="Varga T."/>
            <person name="Krizsan K."/>
            <person name="Foldi C."/>
            <person name="Dima B."/>
            <person name="Sanchez-Garcia M."/>
            <person name="Sanchez-Ramirez S."/>
            <person name="Szollosi G.J."/>
            <person name="Szarkandi J.G."/>
            <person name="Papp V."/>
            <person name="Albert L."/>
            <person name="Andreopoulos W."/>
            <person name="Angelini C."/>
            <person name="Antonin V."/>
            <person name="Barry K.W."/>
            <person name="Bougher N.L."/>
            <person name="Buchanan P."/>
            <person name="Buyck B."/>
            <person name="Bense V."/>
            <person name="Catcheside P."/>
            <person name="Chovatia M."/>
            <person name="Cooper J."/>
            <person name="Damon W."/>
            <person name="Desjardin D."/>
            <person name="Finy P."/>
            <person name="Geml J."/>
            <person name="Haridas S."/>
            <person name="Hughes K."/>
            <person name="Justo A."/>
            <person name="Karasinski D."/>
            <person name="Kautmanova I."/>
            <person name="Kiss B."/>
            <person name="Kocsube S."/>
            <person name="Kotiranta H."/>
            <person name="LaButti K.M."/>
            <person name="Lechner B.E."/>
            <person name="Liimatainen K."/>
            <person name="Lipzen A."/>
            <person name="Lukacs Z."/>
            <person name="Mihaltcheva S."/>
            <person name="Morgado L.N."/>
            <person name="Niskanen T."/>
            <person name="Noordeloos M.E."/>
            <person name="Ohm R.A."/>
            <person name="Ortiz-Santana B."/>
            <person name="Ovrebo C."/>
            <person name="Racz N."/>
            <person name="Riley R."/>
            <person name="Savchenko A."/>
            <person name="Shiryaev A."/>
            <person name="Soop K."/>
            <person name="Spirin V."/>
            <person name="Szebenyi C."/>
            <person name="Tomsovsky M."/>
            <person name="Tulloss R.E."/>
            <person name="Uehling J."/>
            <person name="Grigoriev I.V."/>
            <person name="Vagvolgyi C."/>
            <person name="Papp T."/>
            <person name="Martin F.M."/>
            <person name="Miettinen O."/>
            <person name="Hibbett D.S."/>
            <person name="Nagy L.G."/>
        </authorList>
    </citation>
    <scope>NUCLEOTIDE SEQUENCE [LARGE SCALE GENOMIC DNA]</scope>
    <source>
        <strain evidence="1 2">NL-1719</strain>
    </source>
</reference>
<organism evidence="1 2">
    <name type="scientific">Pluteus cervinus</name>
    <dbReference type="NCBI Taxonomy" id="181527"/>
    <lineage>
        <taxon>Eukaryota</taxon>
        <taxon>Fungi</taxon>
        <taxon>Dikarya</taxon>
        <taxon>Basidiomycota</taxon>
        <taxon>Agaricomycotina</taxon>
        <taxon>Agaricomycetes</taxon>
        <taxon>Agaricomycetidae</taxon>
        <taxon>Agaricales</taxon>
        <taxon>Pluteineae</taxon>
        <taxon>Pluteaceae</taxon>
        <taxon>Pluteus</taxon>
    </lineage>
</organism>
<dbReference type="EMBL" id="ML208508">
    <property type="protein sequence ID" value="TFK63713.1"/>
    <property type="molecule type" value="Genomic_DNA"/>
</dbReference>
<proteinExistence type="predicted"/>
<dbReference type="Proteomes" id="UP000308600">
    <property type="component" value="Unassembled WGS sequence"/>
</dbReference>
<evidence type="ECO:0000313" key="1">
    <source>
        <dbReference type="EMBL" id="TFK63713.1"/>
    </source>
</evidence>